<reference evidence="1" key="1">
    <citation type="submission" date="2023-06" db="EMBL/GenBank/DDBJ databases">
        <title>Reference genome for the Northern bat (Eptesicus nilssonii), a most northern bat species.</title>
        <authorList>
            <person name="Laine V.N."/>
            <person name="Pulliainen A.T."/>
            <person name="Lilley T.M."/>
        </authorList>
    </citation>
    <scope>NUCLEOTIDE SEQUENCE</scope>
    <source>
        <strain evidence="1">BLF_Eptnil</strain>
        <tissue evidence="1">Kidney</tissue>
    </source>
</reference>
<evidence type="ECO:0000313" key="2">
    <source>
        <dbReference type="Proteomes" id="UP001177744"/>
    </source>
</evidence>
<protein>
    <submittedName>
        <fullName evidence="1">Uncharacterized protein</fullName>
    </submittedName>
</protein>
<organism evidence="1 2">
    <name type="scientific">Cnephaeus nilssonii</name>
    <name type="common">Northern bat</name>
    <name type="synonym">Eptesicus nilssonii</name>
    <dbReference type="NCBI Taxonomy" id="3371016"/>
    <lineage>
        <taxon>Eukaryota</taxon>
        <taxon>Metazoa</taxon>
        <taxon>Chordata</taxon>
        <taxon>Craniata</taxon>
        <taxon>Vertebrata</taxon>
        <taxon>Euteleostomi</taxon>
        <taxon>Mammalia</taxon>
        <taxon>Eutheria</taxon>
        <taxon>Laurasiatheria</taxon>
        <taxon>Chiroptera</taxon>
        <taxon>Yangochiroptera</taxon>
        <taxon>Vespertilionidae</taxon>
        <taxon>Cnephaeus</taxon>
    </lineage>
</organism>
<dbReference type="EMBL" id="JAULJE010000011">
    <property type="protein sequence ID" value="KAK1337581.1"/>
    <property type="molecule type" value="Genomic_DNA"/>
</dbReference>
<proteinExistence type="predicted"/>
<gene>
    <name evidence="1" type="ORF">QTO34_002214</name>
</gene>
<evidence type="ECO:0000313" key="1">
    <source>
        <dbReference type="EMBL" id="KAK1337581.1"/>
    </source>
</evidence>
<name>A0AA40HV71_CNENI</name>
<dbReference type="Proteomes" id="UP001177744">
    <property type="component" value="Unassembled WGS sequence"/>
</dbReference>
<keyword evidence="2" id="KW-1185">Reference proteome</keyword>
<sequence length="79" mass="8781">MASGSNCCRGECRAGTSMLLQMVRVPSFLQHRSSYNYLYRMKALDAICASEIPFHAEGPASLFLNGQEFSLLPARTLKH</sequence>
<accession>A0AA40HV71</accession>
<dbReference type="AlphaFoldDB" id="A0AA40HV71"/>
<comment type="caution">
    <text evidence="1">The sequence shown here is derived from an EMBL/GenBank/DDBJ whole genome shotgun (WGS) entry which is preliminary data.</text>
</comment>